<evidence type="ECO:0000313" key="1">
    <source>
        <dbReference type="EMBL" id="KAJ3522487.1"/>
    </source>
</evidence>
<keyword evidence="2" id="KW-1185">Reference proteome</keyword>
<accession>A0ACC1RNG3</accession>
<name>A0ACC1RNG3_9HYPO</name>
<organism evidence="1 2">
    <name type="scientific">Fusarium decemcellulare</name>
    <dbReference type="NCBI Taxonomy" id="57161"/>
    <lineage>
        <taxon>Eukaryota</taxon>
        <taxon>Fungi</taxon>
        <taxon>Dikarya</taxon>
        <taxon>Ascomycota</taxon>
        <taxon>Pezizomycotina</taxon>
        <taxon>Sordariomycetes</taxon>
        <taxon>Hypocreomycetidae</taxon>
        <taxon>Hypocreales</taxon>
        <taxon>Nectriaceae</taxon>
        <taxon>Fusarium</taxon>
        <taxon>Fusarium decemcellulare species complex</taxon>
    </lineage>
</organism>
<gene>
    <name evidence="1" type="ORF">NM208_g12838</name>
</gene>
<comment type="caution">
    <text evidence="1">The sequence shown here is derived from an EMBL/GenBank/DDBJ whole genome shotgun (WGS) entry which is preliminary data.</text>
</comment>
<protein>
    <submittedName>
        <fullName evidence="1">Uncharacterized protein</fullName>
    </submittedName>
</protein>
<reference evidence="1" key="1">
    <citation type="submission" date="2022-08" db="EMBL/GenBank/DDBJ databases">
        <title>Genome Sequence of Fusarium decemcellulare.</title>
        <authorList>
            <person name="Buettner E."/>
        </authorList>
    </citation>
    <scope>NUCLEOTIDE SEQUENCE</scope>
    <source>
        <strain evidence="1">Babe19</strain>
    </source>
</reference>
<proteinExistence type="predicted"/>
<dbReference type="Proteomes" id="UP001148629">
    <property type="component" value="Unassembled WGS sequence"/>
</dbReference>
<sequence length="989" mass="107579">MASLKNIMNTDDELVDPRSGSRPIDLASRPSLRPNPSASGPSYATSLDQPASSSSHINRADPPGSLTTSSLADPSTSSEANHNMNSRRRSNTSIDSMEPGSSSNAPMRPFPAAAGGGEPHVKLTPITRKISKAKKGVPVHTCNQCPKTFSRAEHLRRHQLSHSPPDLCCHIPGCNKTFYRKDLLDRHLQRHEQDRKGAKDAKPTTTRRNSRTPTQPCTDATREPGLQMPEDFNDPRMGPVPGSSSSSTMVSGPWQPIPGGPSVSQSYTPSSNMTNTTDNYHLGQNDYVLGPTPLPTTSDTFVPNYSEPRNMPELTMLAIPETGTPDLPWRDSSGMVSSASESTFSTPSDNTRHPQFPVRTSSGDWISSVPSYQTTSSDLRSTNMENGGYSVPFTYSSSPPQIYQPVFGDMGLPLPGYPEGDTFGGADQIPTSTVRSMSPSLAVAQSETLVAVPSLPPDRAFSLAGCGSQPPDGGSLLSTEDLMPVPLTAAASEAVPAYLKIYWERVHPNYPIVHKHTFGEASGAEVEHVEVLRYAMAAVATQFIADKDDRMKGAQLHAYAWQKSKVVVGSQNTSAPITPSRDNYQAWKTWVDLETQRRLLAACFLLDVHSSRYHERQHISITGLDYSSPSTLPIPLTAMTTQLWEAEDHQSWAKLRTKKSPKTLCNTNLGTLAASDIASAPPFDAAVLLAAYSLFLPRRQSPTHVTPVENIGSIRSDNITISNLFPDSAVANTYLALYYTPLHYLLSVSGQSWVFNKKVPEVSSFAEHEKLLRQWRGSDTAVIAVVFAARALKAFLCLGTLSNQGKASNAQRQQGVPWMDISDYWGVYVCALICWAFSDTDKRDRTKVSITQDVATQWIVAVADLEPAEVQRYRQRYEARGVVSLAREVLAGDCLGGRNILFADAVGVLKRLERETTGAVFGGRAELQNPLGLFTISHDPLTIWQAVELPVTDGELRHGTASVGVDVDAGHGRIPTDLCSEGVRKAREG</sequence>
<evidence type="ECO:0000313" key="2">
    <source>
        <dbReference type="Proteomes" id="UP001148629"/>
    </source>
</evidence>
<dbReference type="EMBL" id="JANRMS010002436">
    <property type="protein sequence ID" value="KAJ3522487.1"/>
    <property type="molecule type" value="Genomic_DNA"/>
</dbReference>